<feature type="coiled-coil region" evidence="1">
    <location>
        <begin position="263"/>
        <end position="290"/>
    </location>
</feature>
<reference evidence="3" key="1">
    <citation type="journal article" date="2014" name="Int. J. Syst. Evol. Microbiol.">
        <title>Complete genome of a new Firmicutes species belonging to the dominant human colonic microbiota ('Ruminococcus bicirculans') reveals two chromosomes and a selective capacity to utilize plant glucans.</title>
        <authorList>
            <consortium name="NISC Comparative Sequencing Program"/>
            <person name="Wegmann U."/>
            <person name="Louis P."/>
            <person name="Goesmann A."/>
            <person name="Henrissat B."/>
            <person name="Duncan S.H."/>
            <person name="Flint H.J."/>
        </authorList>
    </citation>
    <scope>NUCLEOTIDE SEQUENCE</scope>
    <source>
        <strain evidence="3">CCUG 53915</strain>
    </source>
</reference>
<dbReference type="RefSeq" id="WP_381479578.1">
    <property type="nucleotide sequence ID" value="NZ_JBHTLT010000007.1"/>
</dbReference>
<dbReference type="EMBL" id="JBHTLT010000007">
    <property type="protein sequence ID" value="MFD1203746.1"/>
    <property type="molecule type" value="Genomic_DNA"/>
</dbReference>
<sequence>MSRYRTINVNLDRQYRNDLNWNFEQIGIDLTNMEAGLNTVVEDLIGGGFIESLEAARDNANAAATHASSEAQYATTQGSFAKSQGDYAKAQGDYAKQKGDYADEKAVAADEAAGRANTEATGLEALKIAVIDATQAANTQADRADVAATSAEASAQYAKEQGDYAKRMADDIADKSGVTSINGKSGAVTLTADDVGGIPTSEKGTAGGVAMLNEEGKVVDALGNEVEGKVTSVNGLTGDVVISTADIGAATPEEVQKDIGTAIAPLTTQLANHESRLNQLENDTGKVAANVTGLYRETAWLKLKQEAKDRIDGGVTFADDFSGNRFGFSLNESESQSIKIRDGKMVMIEDLKTSHSAVDEVVVNQAYSTAGNGGRKIVQLDNGWIVAVCRNSLTTTQGSFYFFLNKLDGEGFKPLCYMQNTSSPIGDSIAIASKGEIVHVVCSNNNASVVSISFNVKTVLNTNLFKGGGLKSIDIGQTAIGNVSLAIDPSNGQLHVAWASKNATFPNVFNIRYSKSMDSGFTWSEVEQITTSAKDYSSNPSIVVINREPIIVAERSNGIFIYKKTGLPYLRDEIASWTYNIILSSETYKYQSPSAVVGKDGAIHVAWHGSDSSTAYFNIHYRKSEDGGISWSRVEKLTNETTTNTINPSISVNSENKIFIAFLKTRNNSSFFIKHDVAWSEPILLGKGEDPSTLDNNSLNFEIPLTVRKETNSVLFNGEWTETVEEPRTTATAVYDIPSTDYVGAFVQKEGAITVSAFLNNILMDSVLDDDEYKFETAELLPSPVPAKLRIELSRQTIDGGENDAITRILGGRA</sequence>
<evidence type="ECO:0000256" key="1">
    <source>
        <dbReference type="SAM" id="Coils"/>
    </source>
</evidence>
<gene>
    <name evidence="2" type="ORF">ACFQ38_01190</name>
    <name evidence="3" type="ORF">ACFQ38_01745</name>
</gene>
<dbReference type="SUPFAM" id="SSF50939">
    <property type="entry name" value="Sialidases"/>
    <property type="match status" value="1"/>
</dbReference>
<reference evidence="4" key="2">
    <citation type="journal article" date="2019" name="Int. J. Syst. Evol. Microbiol.">
        <title>The Global Catalogue of Microorganisms (GCM) 10K type strain sequencing project: providing services to taxonomists for standard genome sequencing and annotation.</title>
        <authorList>
            <consortium name="The Broad Institute Genomics Platform"/>
            <consortium name="The Broad Institute Genome Sequencing Center for Infectious Disease"/>
            <person name="Wu L."/>
            <person name="Ma J."/>
        </authorList>
    </citation>
    <scope>NUCLEOTIDE SEQUENCE [LARGE SCALE GENOMIC DNA]</scope>
    <source>
        <strain evidence="4">CCUG 53915</strain>
    </source>
</reference>
<dbReference type="InterPro" id="IPR036278">
    <property type="entry name" value="Sialidase_sf"/>
</dbReference>
<comment type="caution">
    <text evidence="3">The sequence shown here is derived from an EMBL/GenBank/DDBJ whole genome shotgun (WGS) entry which is preliminary data.</text>
</comment>
<evidence type="ECO:0000313" key="3">
    <source>
        <dbReference type="EMBL" id="MFD1203853.1"/>
    </source>
</evidence>
<reference evidence="3" key="3">
    <citation type="submission" date="2024-09" db="EMBL/GenBank/DDBJ databases">
        <authorList>
            <person name="Sun Q."/>
            <person name="Mori K."/>
        </authorList>
    </citation>
    <scope>NUCLEOTIDE SEQUENCE</scope>
    <source>
        <strain evidence="3">CCUG 53915</strain>
    </source>
</reference>
<name>A0ABW3TWK8_9BACL</name>
<dbReference type="Gene3D" id="2.120.10.10">
    <property type="match status" value="1"/>
</dbReference>
<evidence type="ECO:0000313" key="4">
    <source>
        <dbReference type="Proteomes" id="UP001597231"/>
    </source>
</evidence>
<dbReference type="CDD" id="cd15482">
    <property type="entry name" value="Sialidase_non-viral"/>
    <property type="match status" value="1"/>
</dbReference>
<dbReference type="Proteomes" id="UP001597231">
    <property type="component" value="Unassembled WGS sequence"/>
</dbReference>
<protein>
    <submittedName>
        <fullName evidence="3">Uncharacterized protein</fullName>
    </submittedName>
</protein>
<keyword evidence="4" id="KW-1185">Reference proteome</keyword>
<proteinExistence type="predicted"/>
<accession>A0ABW3TWK8</accession>
<organism evidence="3 4">
    <name type="scientific">Sporosarcina contaminans</name>
    <dbReference type="NCBI Taxonomy" id="633403"/>
    <lineage>
        <taxon>Bacteria</taxon>
        <taxon>Bacillati</taxon>
        <taxon>Bacillota</taxon>
        <taxon>Bacilli</taxon>
        <taxon>Bacillales</taxon>
        <taxon>Caryophanaceae</taxon>
        <taxon>Sporosarcina</taxon>
    </lineage>
</organism>
<keyword evidence="1" id="KW-0175">Coiled coil</keyword>
<dbReference type="EMBL" id="JBHTLT010000012">
    <property type="protein sequence ID" value="MFD1203853.1"/>
    <property type="molecule type" value="Genomic_DNA"/>
</dbReference>
<evidence type="ECO:0000313" key="2">
    <source>
        <dbReference type="EMBL" id="MFD1203746.1"/>
    </source>
</evidence>